<dbReference type="KEGG" id="crq:GCK72_002249"/>
<evidence type="ECO:0000313" key="1">
    <source>
        <dbReference type="EMBL" id="OZF75066.1"/>
    </source>
</evidence>
<gene>
    <name evidence="1" type="ORF">FL82_12777</name>
</gene>
<dbReference type="OrthoDB" id="5857959at2759"/>
<dbReference type="CTD" id="9809268"/>
<comment type="caution">
    <text evidence="1">The sequence shown here is derived from an EMBL/GenBank/DDBJ whole genome shotgun (WGS) entry which is preliminary data.</text>
</comment>
<proteinExistence type="predicted"/>
<dbReference type="Proteomes" id="UP000216624">
    <property type="component" value="Unassembled WGS sequence"/>
</dbReference>
<protein>
    <submittedName>
        <fullName evidence="1">Uncharacterized protein</fullName>
    </submittedName>
</protein>
<organism evidence="1 2">
    <name type="scientific">Caenorhabditis remanei</name>
    <name type="common">Caenorhabditis vulgaris</name>
    <dbReference type="NCBI Taxonomy" id="31234"/>
    <lineage>
        <taxon>Eukaryota</taxon>
        <taxon>Metazoa</taxon>
        <taxon>Ecdysozoa</taxon>
        <taxon>Nematoda</taxon>
        <taxon>Chromadorea</taxon>
        <taxon>Rhabditida</taxon>
        <taxon>Rhabditina</taxon>
        <taxon>Rhabditomorpha</taxon>
        <taxon>Rhabditoidea</taxon>
        <taxon>Rhabditidae</taxon>
        <taxon>Peloderinae</taxon>
        <taxon>Caenorhabditis</taxon>
    </lineage>
</organism>
<dbReference type="eggNOG" id="ENOG502TFX5">
    <property type="taxonomic scope" value="Eukaryota"/>
</dbReference>
<evidence type="ECO:0000313" key="2">
    <source>
        <dbReference type="Proteomes" id="UP000216624"/>
    </source>
</evidence>
<dbReference type="EMBL" id="NMWX01000912">
    <property type="protein sequence ID" value="OZF75066.1"/>
    <property type="molecule type" value="Genomic_DNA"/>
</dbReference>
<keyword evidence="2" id="KW-1185">Reference proteome</keyword>
<name>A0A260YNS2_CAERE</name>
<feature type="non-terminal residue" evidence="1">
    <location>
        <position position="1"/>
    </location>
</feature>
<sequence>MPSQKKSNPTEVHIPTSRDLVQRTLVFRNTTGKDFILKLVASNEAVSFPTNVFRFPPASHRVIQFRVNSSKISQWDKTKLTIKGFVLPVYAKNLKQFIEQKATAGTTCQEAFSLSVKFTDQFSAPQTVINLPGTATCIESTDHPVDVEELDTSTAINIEKDVTTAAPIGSMMGFVEEYKRGQKNKGCWLTNYVCGGPAAEKLPEKQSMRSRRSSRSSKSGASAKSCRNQARKKNKDVNVCLEATPCGGSTIQA</sequence>
<accession>A0A260YNS2</accession>
<dbReference type="HOGENOM" id="CLU_1099368_0_0_1"/>
<dbReference type="OMA" id="NKDVNVC"/>
<reference evidence="1" key="1">
    <citation type="submission" date="2017-08" db="EMBL/GenBank/DDBJ databases">
        <authorList>
            <person name="de Groot N.N."/>
        </authorList>
    </citation>
    <scope>NUCLEOTIDE SEQUENCE [LARGE SCALE GENOMIC DNA]</scope>
    <source>
        <strain evidence="1">PX439</strain>
    </source>
</reference>